<dbReference type="Proteomes" id="UP001240171">
    <property type="component" value="Unassembled WGS sequence"/>
</dbReference>
<keyword evidence="4" id="KW-1185">Reference proteome</keyword>
<evidence type="ECO:0000256" key="1">
    <source>
        <dbReference type="SAM" id="SignalP"/>
    </source>
</evidence>
<keyword evidence="1" id="KW-0732">Signal</keyword>
<feature type="domain" description="FMN-binding" evidence="2">
    <location>
        <begin position="86"/>
        <end position="160"/>
    </location>
</feature>
<feature type="chain" id="PRO_5045251755" evidence="1">
    <location>
        <begin position="22"/>
        <end position="163"/>
    </location>
</feature>
<feature type="signal peptide" evidence="1">
    <location>
        <begin position="1"/>
        <end position="21"/>
    </location>
</feature>
<accession>A0ABT9CAK8</accession>
<dbReference type="EMBL" id="JAUQTB010000003">
    <property type="protein sequence ID" value="MDO7906277.1"/>
    <property type="molecule type" value="Genomic_DNA"/>
</dbReference>
<protein>
    <submittedName>
        <fullName evidence="3">FMN-binding protein</fullName>
    </submittedName>
</protein>
<proteinExistence type="predicted"/>
<comment type="caution">
    <text evidence="3">The sequence shown here is derived from an EMBL/GenBank/DDBJ whole genome shotgun (WGS) entry which is preliminary data.</text>
</comment>
<dbReference type="Gene3D" id="3.90.1010.20">
    <property type="match status" value="1"/>
</dbReference>
<reference evidence="3 4" key="1">
    <citation type="submission" date="2023-07" db="EMBL/GenBank/DDBJ databases">
        <title>Paenibacillus sp. JX-17 nov. isolated from soil.</title>
        <authorList>
            <person name="Wan Y."/>
            <person name="Liu B."/>
        </authorList>
    </citation>
    <scope>NUCLEOTIDE SEQUENCE [LARGE SCALE GENOMIC DNA]</scope>
    <source>
        <strain evidence="3 4">JX-17</strain>
    </source>
</reference>
<sequence>MAKMDKKWVVLCSAAITAVYAAGYHLTDPSLTDAAIPASAQSHVQSGSAAGSLTIDSTASIPAPADKPAAAAPKRVYQDGTFTGLGMNRRGSIEVTIKISKDKITDVVISNYGMHYSMSDVADLPAEVIQQQNTSLTNVSGATYSTEAFTDAVNDALAKARNA</sequence>
<dbReference type="SMART" id="SM00900">
    <property type="entry name" value="FMN_bind"/>
    <property type="match status" value="1"/>
</dbReference>
<gene>
    <name evidence="3" type="ORF">Q5741_07580</name>
</gene>
<evidence type="ECO:0000313" key="4">
    <source>
        <dbReference type="Proteomes" id="UP001240171"/>
    </source>
</evidence>
<organism evidence="3 4">
    <name type="scientific">Paenibacillus lacisoli</name>
    <dbReference type="NCBI Taxonomy" id="3064525"/>
    <lineage>
        <taxon>Bacteria</taxon>
        <taxon>Bacillati</taxon>
        <taxon>Bacillota</taxon>
        <taxon>Bacilli</taxon>
        <taxon>Bacillales</taxon>
        <taxon>Paenibacillaceae</taxon>
        <taxon>Paenibacillus</taxon>
    </lineage>
</organism>
<dbReference type="Pfam" id="PF04205">
    <property type="entry name" value="FMN_bind"/>
    <property type="match status" value="1"/>
</dbReference>
<evidence type="ECO:0000313" key="3">
    <source>
        <dbReference type="EMBL" id="MDO7906277.1"/>
    </source>
</evidence>
<name>A0ABT9CAK8_9BACL</name>
<dbReference type="RefSeq" id="WP_305023478.1">
    <property type="nucleotide sequence ID" value="NZ_JAUQTB010000003.1"/>
</dbReference>
<evidence type="ECO:0000259" key="2">
    <source>
        <dbReference type="SMART" id="SM00900"/>
    </source>
</evidence>
<dbReference type="InterPro" id="IPR007329">
    <property type="entry name" value="FMN-bd"/>
</dbReference>